<gene>
    <name evidence="8" type="ORF">C0029_12940</name>
</gene>
<evidence type="ECO:0000256" key="4">
    <source>
        <dbReference type="ARBA" id="ARBA00023002"/>
    </source>
</evidence>
<comment type="similarity">
    <text evidence="1 7">Belongs to the cytochrome P450 family.</text>
</comment>
<dbReference type="FunFam" id="1.10.630.10:FF:000018">
    <property type="entry name" value="Cytochrome P450 monooxygenase"/>
    <property type="match status" value="1"/>
</dbReference>
<keyword evidence="2 7" id="KW-0349">Heme</keyword>
<dbReference type="RefSeq" id="WP_084198299.1">
    <property type="nucleotide sequence ID" value="NZ_BMYL01000003.1"/>
</dbReference>
<evidence type="ECO:0000313" key="9">
    <source>
        <dbReference type="Proteomes" id="UP000235162"/>
    </source>
</evidence>
<dbReference type="GO" id="GO:0005506">
    <property type="term" value="F:iron ion binding"/>
    <property type="evidence" value="ECO:0007669"/>
    <property type="project" value="InterPro"/>
</dbReference>
<keyword evidence="6 7" id="KW-0503">Monooxygenase</keyword>
<evidence type="ECO:0000256" key="5">
    <source>
        <dbReference type="ARBA" id="ARBA00023004"/>
    </source>
</evidence>
<keyword evidence="4 7" id="KW-0560">Oxidoreductase</keyword>
<dbReference type="KEGG" id="hja:BST95_04380"/>
<dbReference type="InterPro" id="IPR001128">
    <property type="entry name" value="Cyt_P450"/>
</dbReference>
<proteinExistence type="inferred from homology"/>
<dbReference type="GO" id="GO:0008395">
    <property type="term" value="F:steroid hydroxylase activity"/>
    <property type="evidence" value="ECO:0007669"/>
    <property type="project" value="TreeGrafter"/>
</dbReference>
<protein>
    <submittedName>
        <fullName evidence="8">Cytochrome P450</fullName>
    </submittedName>
</protein>
<dbReference type="PANTHER" id="PTHR46696:SF4">
    <property type="entry name" value="BIOTIN BIOSYNTHESIS CYTOCHROME P450"/>
    <property type="match status" value="1"/>
</dbReference>
<evidence type="ECO:0000256" key="2">
    <source>
        <dbReference type="ARBA" id="ARBA00022617"/>
    </source>
</evidence>
<evidence type="ECO:0000256" key="6">
    <source>
        <dbReference type="ARBA" id="ARBA00023033"/>
    </source>
</evidence>
<dbReference type="Gene3D" id="1.10.630.10">
    <property type="entry name" value="Cytochrome P450"/>
    <property type="match status" value="1"/>
</dbReference>
<dbReference type="PANTHER" id="PTHR46696">
    <property type="entry name" value="P450, PUTATIVE (EUROFUNG)-RELATED"/>
    <property type="match status" value="1"/>
</dbReference>
<sequence length="398" mass="44768">MNIDIYSPDAYTTGIPHEQFKWLRDNDPIHWHAHPEGGGYWVVSRHADVITVSRDFKTFSAEQGFVLVDDLPGDILDMARNQLLGMDPPKHSPLRRAVITRFTSRRLEQLEPAIREIARGMMETARNIGEVNFVESLAGDLPTAVIGSLLDIPRDMWPQMRRWSDLQTSASDPDLGGTPEEVNNASIEMGTYGFQLACERKDSGADDLISLLINQEVEGESVSEAEFASLFVQIAVAGNETTRGLISSGMYELIQRPELYRQLEQNPDLIPGAVEEMLRWTCPLHYFRRTATADAEIAGQAIAQGDKVVMLYSAANFDERVFDNPMEFNIHRDSNPHLAFGHGIHLCLGANLARLEARIFLEEFFREFGGIELTGEPAFIRSNMVHGFKQMPVRLLPR</sequence>
<evidence type="ECO:0000256" key="7">
    <source>
        <dbReference type="RuleBase" id="RU000461"/>
    </source>
</evidence>
<keyword evidence="9" id="KW-1185">Reference proteome</keyword>
<keyword evidence="5 7" id="KW-0408">Iron</keyword>
<dbReference type="SUPFAM" id="SSF48264">
    <property type="entry name" value="Cytochrome P450"/>
    <property type="match status" value="1"/>
</dbReference>
<dbReference type="GO" id="GO:0006707">
    <property type="term" value="P:cholesterol catabolic process"/>
    <property type="evidence" value="ECO:0007669"/>
    <property type="project" value="TreeGrafter"/>
</dbReference>
<dbReference type="InterPro" id="IPR036396">
    <property type="entry name" value="Cyt_P450_sf"/>
</dbReference>
<dbReference type="GO" id="GO:0020037">
    <property type="term" value="F:heme binding"/>
    <property type="evidence" value="ECO:0007669"/>
    <property type="project" value="InterPro"/>
</dbReference>
<accession>A0AAP8MD02</accession>
<evidence type="ECO:0000256" key="3">
    <source>
        <dbReference type="ARBA" id="ARBA00022723"/>
    </source>
</evidence>
<evidence type="ECO:0000313" key="8">
    <source>
        <dbReference type="EMBL" id="PLW85520.1"/>
    </source>
</evidence>
<dbReference type="InterPro" id="IPR002397">
    <property type="entry name" value="Cyt_P450_B"/>
</dbReference>
<dbReference type="Proteomes" id="UP000235162">
    <property type="component" value="Unassembled WGS sequence"/>
</dbReference>
<dbReference type="PRINTS" id="PR00359">
    <property type="entry name" value="BP450"/>
</dbReference>
<dbReference type="GO" id="GO:0036199">
    <property type="term" value="F:cholest-4-en-3-one 26-monooxygenase activity"/>
    <property type="evidence" value="ECO:0007669"/>
    <property type="project" value="TreeGrafter"/>
</dbReference>
<organism evidence="8 9">
    <name type="scientific">Halioglobus japonicus</name>
    <dbReference type="NCBI Taxonomy" id="930805"/>
    <lineage>
        <taxon>Bacteria</taxon>
        <taxon>Pseudomonadati</taxon>
        <taxon>Pseudomonadota</taxon>
        <taxon>Gammaproteobacteria</taxon>
        <taxon>Cellvibrionales</taxon>
        <taxon>Halieaceae</taxon>
        <taxon>Halioglobus</taxon>
    </lineage>
</organism>
<evidence type="ECO:0000256" key="1">
    <source>
        <dbReference type="ARBA" id="ARBA00010617"/>
    </source>
</evidence>
<dbReference type="CDD" id="cd11033">
    <property type="entry name" value="CYP142-like"/>
    <property type="match status" value="1"/>
</dbReference>
<dbReference type="AlphaFoldDB" id="A0AAP8MD02"/>
<keyword evidence="3 7" id="KW-0479">Metal-binding</keyword>
<name>A0AAP8MD02_9GAMM</name>
<dbReference type="Pfam" id="PF00067">
    <property type="entry name" value="p450"/>
    <property type="match status" value="1"/>
</dbReference>
<dbReference type="InterPro" id="IPR017972">
    <property type="entry name" value="Cyt_P450_CS"/>
</dbReference>
<comment type="caution">
    <text evidence="8">The sequence shown here is derived from an EMBL/GenBank/DDBJ whole genome shotgun (WGS) entry which is preliminary data.</text>
</comment>
<dbReference type="PROSITE" id="PS00086">
    <property type="entry name" value="CYTOCHROME_P450"/>
    <property type="match status" value="1"/>
</dbReference>
<dbReference type="EMBL" id="PKUR01000003">
    <property type="protein sequence ID" value="PLW85520.1"/>
    <property type="molecule type" value="Genomic_DNA"/>
</dbReference>
<reference evidence="8 9" key="1">
    <citation type="submission" date="2018-01" db="EMBL/GenBank/DDBJ databases">
        <title>The draft genome sequence of Halioglobus japonicus S1-36.</title>
        <authorList>
            <person name="Du Z.-J."/>
            <person name="Shi M.-J."/>
        </authorList>
    </citation>
    <scope>NUCLEOTIDE SEQUENCE [LARGE SCALE GENOMIC DNA]</scope>
    <source>
        <strain evidence="8 9">S1-36</strain>
    </source>
</reference>